<reference evidence="1" key="1">
    <citation type="submission" date="2018-05" db="EMBL/GenBank/DDBJ databases">
        <authorList>
            <person name="Lanie J.A."/>
            <person name="Ng W.-L."/>
            <person name="Kazmierczak K.M."/>
            <person name="Andrzejewski T.M."/>
            <person name="Davidsen T.M."/>
            <person name="Wayne K.J."/>
            <person name="Tettelin H."/>
            <person name="Glass J.I."/>
            <person name="Rusch D."/>
            <person name="Podicherti R."/>
            <person name="Tsui H.-C.T."/>
            <person name="Winkler M.E."/>
        </authorList>
    </citation>
    <scope>NUCLEOTIDE SEQUENCE</scope>
</reference>
<dbReference type="EMBL" id="UINC01104623">
    <property type="protein sequence ID" value="SVC67916.1"/>
    <property type="molecule type" value="Genomic_DNA"/>
</dbReference>
<proteinExistence type="predicted"/>
<organism evidence="1">
    <name type="scientific">marine metagenome</name>
    <dbReference type="NCBI Taxonomy" id="408172"/>
    <lineage>
        <taxon>unclassified sequences</taxon>
        <taxon>metagenomes</taxon>
        <taxon>ecological metagenomes</taxon>
    </lineage>
</organism>
<gene>
    <name evidence="1" type="ORF">METZ01_LOCUS320770</name>
</gene>
<protein>
    <submittedName>
        <fullName evidence="1">Uncharacterized protein</fullName>
    </submittedName>
</protein>
<sequence>MGWLAEEYMHNKITQNSSIVSGELPETEADVNEQLKALSDPNLKMDYVYMPKDQSFDSTLIVGETIKLRGGGMVVTTSPEKATAVKDAEQKEGLTKQQNGELLDYLQPLGSEIVGDELVIEAKHNGNIINSQVVGPVLKDRVIADYAHRFPGVEITTTILEDHIHARLPEDPFMSSQRFGSEGKTGIIVNDFYDDPDSIREYALSLSYSEDPFPS</sequence>
<accession>A0A382P3L6</accession>
<name>A0A382P3L6_9ZZZZ</name>
<dbReference type="AlphaFoldDB" id="A0A382P3L6"/>
<evidence type="ECO:0000313" key="1">
    <source>
        <dbReference type="EMBL" id="SVC67916.1"/>
    </source>
</evidence>
<feature type="non-terminal residue" evidence="1">
    <location>
        <position position="215"/>
    </location>
</feature>